<feature type="region of interest" description="Disordered" evidence="1">
    <location>
        <begin position="101"/>
        <end position="128"/>
    </location>
</feature>
<dbReference type="Pfam" id="PF17037">
    <property type="entry name" value="CBP_BcsO"/>
    <property type="match status" value="1"/>
</dbReference>
<evidence type="ECO:0000313" key="3">
    <source>
        <dbReference type="Proteomes" id="UP000036196"/>
    </source>
</evidence>
<comment type="caution">
    <text evidence="2">The sequence shown here is derived from an EMBL/GenBank/DDBJ whole genome shotgun (WGS) entry which is preliminary data.</text>
</comment>
<dbReference type="EMBL" id="LDZF01000015">
    <property type="protein sequence ID" value="KMK12825.1"/>
    <property type="molecule type" value="Genomic_DNA"/>
</dbReference>
<evidence type="ECO:0000256" key="1">
    <source>
        <dbReference type="SAM" id="MobiDB-lite"/>
    </source>
</evidence>
<dbReference type="PATRIC" id="fig|61647.15.peg.1224"/>
<reference evidence="2 3" key="1">
    <citation type="submission" date="2015-05" db="EMBL/GenBank/DDBJ databases">
        <title>Genome sequences of Pluralibacter gergoviae.</title>
        <authorList>
            <person name="Greninger A.L."/>
            <person name="Miller S."/>
        </authorList>
    </citation>
    <scope>NUCLEOTIDE SEQUENCE [LARGE SCALE GENOMIC DNA]</scope>
    <source>
        <strain evidence="2 3">JS81F13</strain>
    </source>
</reference>
<dbReference type="RefSeq" id="WP_048279493.1">
    <property type="nucleotide sequence ID" value="NZ_CACVCI010000001.1"/>
</dbReference>
<accession>A0A0J5PQ15</accession>
<keyword evidence="3" id="KW-1185">Reference proteome</keyword>
<dbReference type="Proteomes" id="UP000036196">
    <property type="component" value="Unassembled WGS sequence"/>
</dbReference>
<sequence length="173" mass="18211">MNHYDDLQRFKDKTRTQKLAFKDLSGQSSVAERGDWAIINQLSPGAGDEKKTLGTGGSISHIIPQPVSSTAFDFHSVPAVEPQPAPQQRAAPLVAATPVPPAVAPASEPVASPVVAPPPPDVQPVRAPRPAATGAVNYARLFAAKNAPAADKTENQAKDLPLKSLLERIASCR</sequence>
<dbReference type="AlphaFoldDB" id="A0A0J5PQ15"/>
<name>A0A0J5PQ15_PLUGE</name>
<proteinExistence type="predicted"/>
<organism evidence="2 3">
    <name type="scientific">Pluralibacter gergoviae</name>
    <name type="common">Enterobacter gergoviae</name>
    <dbReference type="NCBI Taxonomy" id="61647"/>
    <lineage>
        <taxon>Bacteria</taxon>
        <taxon>Pseudomonadati</taxon>
        <taxon>Pseudomonadota</taxon>
        <taxon>Gammaproteobacteria</taxon>
        <taxon>Enterobacterales</taxon>
        <taxon>Enterobacteriaceae</taxon>
        <taxon>Pluralibacter</taxon>
    </lineage>
</organism>
<dbReference type="InterPro" id="IPR031484">
    <property type="entry name" value="CBP_BcsO"/>
</dbReference>
<feature type="compositionally biased region" description="Low complexity" evidence="1">
    <location>
        <begin position="104"/>
        <end position="114"/>
    </location>
</feature>
<gene>
    <name evidence="2" type="ORF">ABW06_15170</name>
</gene>
<protein>
    <submittedName>
        <fullName evidence="2">Uncharacterized protein</fullName>
    </submittedName>
</protein>
<evidence type="ECO:0000313" key="2">
    <source>
        <dbReference type="EMBL" id="KMK12825.1"/>
    </source>
</evidence>